<dbReference type="InterPro" id="IPR046357">
    <property type="entry name" value="PPIase_dom_sf"/>
</dbReference>
<keyword evidence="4 5" id="KW-0413">Isomerase</keyword>
<dbReference type="EC" id="5.2.1.8" evidence="2 5"/>
<accession>A0A8J5E890</accession>
<reference evidence="7 8" key="1">
    <citation type="submission" date="2020-08" db="EMBL/GenBank/DDBJ databases">
        <title>Plant Genome Project.</title>
        <authorList>
            <person name="Zhang R.-G."/>
        </authorList>
    </citation>
    <scope>NUCLEOTIDE SEQUENCE [LARGE SCALE GENOMIC DNA]</scope>
    <source>
        <tissue evidence="7">Rhizome</tissue>
    </source>
</reference>
<proteinExistence type="predicted"/>
<protein>
    <recommendedName>
        <fullName evidence="2 5">peptidylprolyl isomerase</fullName>
        <ecNumber evidence="2 5">5.2.1.8</ecNumber>
    </recommendedName>
</protein>
<dbReference type="GO" id="GO:0003755">
    <property type="term" value="F:peptidyl-prolyl cis-trans isomerase activity"/>
    <property type="evidence" value="ECO:0007669"/>
    <property type="project" value="UniProtKB-KW"/>
</dbReference>
<evidence type="ECO:0000313" key="7">
    <source>
        <dbReference type="EMBL" id="KAG6466398.1"/>
    </source>
</evidence>
<dbReference type="SUPFAM" id="SSF54534">
    <property type="entry name" value="FKBP-like"/>
    <property type="match status" value="1"/>
</dbReference>
<evidence type="ECO:0000256" key="1">
    <source>
        <dbReference type="ARBA" id="ARBA00000971"/>
    </source>
</evidence>
<evidence type="ECO:0000313" key="8">
    <source>
        <dbReference type="Proteomes" id="UP000734854"/>
    </source>
</evidence>
<keyword evidence="3 5" id="KW-0697">Rotamase</keyword>
<evidence type="ECO:0000256" key="4">
    <source>
        <dbReference type="ARBA" id="ARBA00023235"/>
    </source>
</evidence>
<dbReference type="PANTHER" id="PTHR10516">
    <property type="entry name" value="PEPTIDYL-PROLYL CIS-TRANS ISOMERASE"/>
    <property type="match status" value="1"/>
</dbReference>
<comment type="caution">
    <text evidence="7">The sequence shown here is derived from an EMBL/GenBank/DDBJ whole genome shotgun (WGS) entry which is preliminary data.</text>
</comment>
<sequence>MSPFTKRALEFSSIGLCLCSAPEIPSVSIFTGSPSFLSHPAARSSSLPQREFLSFSLRFFFHWIGRFPFFAGARFSSSGSLSSVGACVFIGEVWGLINRFFVVVVVWDQVIVKNENRRYSEHHGLCLPRIPLQHQYPVIRRRIFSGTILKVHSREMVVDKSLEAEHAPMKKKKAEEELEKRRKKITPGCLMKAIIRSGDGKAKPADGDQAIFHCTTRTLDGIIVDSTRSEHGARCVNLIPIVPRCGVGDTHEEGINEKRKKRIKMPNLSLYFIVALPRAVSPLSLKAQVVFKMKPEIHYAEEDCPLTVSETFPKNDELHFEIEMIDFHKVKVVSEDLGVVKKDWNLMLFGLAQSNLPFHPQTEANVVLVQHSLSVPALPTFIG</sequence>
<dbReference type="Proteomes" id="UP000734854">
    <property type="component" value="Unassembled WGS sequence"/>
</dbReference>
<dbReference type="Gene3D" id="3.10.50.40">
    <property type="match status" value="1"/>
</dbReference>
<name>A0A8J5E890_ZINOF</name>
<comment type="catalytic activity">
    <reaction evidence="1 5">
        <text>[protein]-peptidylproline (omega=180) = [protein]-peptidylproline (omega=0)</text>
        <dbReference type="Rhea" id="RHEA:16237"/>
        <dbReference type="Rhea" id="RHEA-COMP:10747"/>
        <dbReference type="Rhea" id="RHEA-COMP:10748"/>
        <dbReference type="ChEBI" id="CHEBI:83833"/>
        <dbReference type="ChEBI" id="CHEBI:83834"/>
        <dbReference type="EC" id="5.2.1.8"/>
    </reaction>
</comment>
<dbReference type="PROSITE" id="PS50059">
    <property type="entry name" value="FKBP_PPIASE"/>
    <property type="match status" value="1"/>
</dbReference>
<keyword evidence="8" id="KW-1185">Reference proteome</keyword>
<dbReference type="PANTHER" id="PTHR10516:SF268">
    <property type="entry name" value="PEPTIDYL-PROLYL CIS-TRANS ISOMERASE PASTICCINO1"/>
    <property type="match status" value="1"/>
</dbReference>
<dbReference type="GO" id="GO:0005737">
    <property type="term" value="C:cytoplasm"/>
    <property type="evidence" value="ECO:0007669"/>
    <property type="project" value="TreeGrafter"/>
</dbReference>
<dbReference type="AlphaFoldDB" id="A0A8J5E890"/>
<evidence type="ECO:0000256" key="2">
    <source>
        <dbReference type="ARBA" id="ARBA00013194"/>
    </source>
</evidence>
<dbReference type="EMBL" id="JACMSC010000177">
    <property type="protein sequence ID" value="KAG6466398.1"/>
    <property type="molecule type" value="Genomic_DNA"/>
</dbReference>
<evidence type="ECO:0000256" key="3">
    <source>
        <dbReference type="ARBA" id="ARBA00023110"/>
    </source>
</evidence>
<gene>
    <name evidence="7" type="ORF">ZIOFF_075803</name>
</gene>
<dbReference type="InterPro" id="IPR050689">
    <property type="entry name" value="FKBP-type_PPIase"/>
</dbReference>
<feature type="domain" description="PPIase FKBP-type" evidence="6">
    <location>
        <begin position="207"/>
        <end position="328"/>
    </location>
</feature>
<evidence type="ECO:0000259" key="6">
    <source>
        <dbReference type="PROSITE" id="PS50059"/>
    </source>
</evidence>
<dbReference type="InterPro" id="IPR001179">
    <property type="entry name" value="PPIase_FKBP_dom"/>
</dbReference>
<evidence type="ECO:0000256" key="5">
    <source>
        <dbReference type="PROSITE-ProRule" id="PRU00277"/>
    </source>
</evidence>
<organism evidence="7 8">
    <name type="scientific">Zingiber officinale</name>
    <name type="common">Ginger</name>
    <name type="synonym">Amomum zingiber</name>
    <dbReference type="NCBI Taxonomy" id="94328"/>
    <lineage>
        <taxon>Eukaryota</taxon>
        <taxon>Viridiplantae</taxon>
        <taxon>Streptophyta</taxon>
        <taxon>Embryophyta</taxon>
        <taxon>Tracheophyta</taxon>
        <taxon>Spermatophyta</taxon>
        <taxon>Magnoliopsida</taxon>
        <taxon>Liliopsida</taxon>
        <taxon>Zingiberales</taxon>
        <taxon>Zingiberaceae</taxon>
        <taxon>Zingiber</taxon>
    </lineage>
</organism>